<evidence type="ECO:0000259" key="6">
    <source>
        <dbReference type="PROSITE" id="PS50888"/>
    </source>
</evidence>
<feature type="compositionally biased region" description="Polar residues" evidence="5">
    <location>
        <begin position="273"/>
        <end position="285"/>
    </location>
</feature>
<evidence type="ECO:0000256" key="2">
    <source>
        <dbReference type="ARBA" id="ARBA00023015"/>
    </source>
</evidence>
<dbReference type="InterPro" id="IPR036638">
    <property type="entry name" value="HLH_DNA-bd_sf"/>
</dbReference>
<dbReference type="SUPFAM" id="SSF47459">
    <property type="entry name" value="HLH, helix-loop-helix DNA-binding domain"/>
    <property type="match status" value="1"/>
</dbReference>
<dbReference type="GO" id="GO:0046983">
    <property type="term" value="F:protein dimerization activity"/>
    <property type="evidence" value="ECO:0007669"/>
    <property type="project" value="InterPro"/>
</dbReference>
<dbReference type="PANTHER" id="PTHR31945:SF11">
    <property type="entry name" value="TRANSCRIPTION FACTOR ABORTED MICROSPORES"/>
    <property type="match status" value="1"/>
</dbReference>
<proteinExistence type="predicted"/>
<dbReference type="InterPro" id="IPR051358">
    <property type="entry name" value="TF_AMS/ICE1/BHLH6-like"/>
</dbReference>
<keyword evidence="8" id="KW-1185">Reference proteome</keyword>
<comment type="subcellular location">
    <subcellularLocation>
        <location evidence="1">Nucleus</location>
    </subcellularLocation>
</comment>
<evidence type="ECO:0000256" key="1">
    <source>
        <dbReference type="ARBA" id="ARBA00004123"/>
    </source>
</evidence>
<feature type="domain" description="BHLH" evidence="6">
    <location>
        <begin position="193"/>
        <end position="242"/>
    </location>
</feature>
<dbReference type="InterPro" id="IPR045239">
    <property type="entry name" value="bHLH95_bHLH"/>
</dbReference>
<dbReference type="GO" id="GO:0005634">
    <property type="term" value="C:nucleus"/>
    <property type="evidence" value="ECO:0007669"/>
    <property type="project" value="UniProtKB-SubCell"/>
</dbReference>
<organism evidence="7 8">
    <name type="scientific">Ceratopteris richardii</name>
    <name type="common">Triangle waterfern</name>
    <dbReference type="NCBI Taxonomy" id="49495"/>
    <lineage>
        <taxon>Eukaryota</taxon>
        <taxon>Viridiplantae</taxon>
        <taxon>Streptophyta</taxon>
        <taxon>Embryophyta</taxon>
        <taxon>Tracheophyta</taxon>
        <taxon>Polypodiopsida</taxon>
        <taxon>Polypodiidae</taxon>
        <taxon>Polypodiales</taxon>
        <taxon>Pteridineae</taxon>
        <taxon>Pteridaceae</taxon>
        <taxon>Parkerioideae</taxon>
        <taxon>Ceratopteris</taxon>
    </lineage>
</organism>
<feature type="compositionally biased region" description="Polar residues" evidence="5">
    <location>
        <begin position="8"/>
        <end position="21"/>
    </location>
</feature>
<evidence type="ECO:0000256" key="3">
    <source>
        <dbReference type="ARBA" id="ARBA00023163"/>
    </source>
</evidence>
<dbReference type="EMBL" id="CM035427">
    <property type="protein sequence ID" value="KAH7306342.1"/>
    <property type="molecule type" value="Genomic_DNA"/>
</dbReference>
<evidence type="ECO:0000313" key="7">
    <source>
        <dbReference type="EMBL" id="KAH7306342.1"/>
    </source>
</evidence>
<evidence type="ECO:0000256" key="4">
    <source>
        <dbReference type="ARBA" id="ARBA00023242"/>
    </source>
</evidence>
<protein>
    <recommendedName>
        <fullName evidence="6">BHLH domain-containing protein</fullName>
    </recommendedName>
</protein>
<keyword evidence="3" id="KW-0804">Transcription</keyword>
<name>A0A8T2S2H6_CERRI</name>
<reference evidence="7" key="1">
    <citation type="submission" date="2021-08" db="EMBL/GenBank/DDBJ databases">
        <title>WGS assembly of Ceratopteris richardii.</title>
        <authorList>
            <person name="Marchant D.B."/>
            <person name="Chen G."/>
            <person name="Jenkins J."/>
            <person name="Shu S."/>
            <person name="Leebens-Mack J."/>
            <person name="Grimwood J."/>
            <person name="Schmutz J."/>
            <person name="Soltis P."/>
            <person name="Soltis D."/>
            <person name="Chen Z.-H."/>
        </authorList>
    </citation>
    <scope>NUCLEOTIDE SEQUENCE</scope>
    <source>
        <strain evidence="7">Whitten #5841</strain>
        <tissue evidence="7">Leaf</tissue>
    </source>
</reference>
<accession>A0A8T2S2H6</accession>
<dbReference type="Proteomes" id="UP000825935">
    <property type="component" value="Chromosome 22"/>
</dbReference>
<comment type="caution">
    <text evidence="7">The sequence shown here is derived from an EMBL/GenBank/DDBJ whole genome shotgun (WGS) entry which is preliminary data.</text>
</comment>
<keyword evidence="2" id="KW-0805">Transcription regulation</keyword>
<dbReference type="SMART" id="SM00353">
    <property type="entry name" value="HLH"/>
    <property type="match status" value="1"/>
</dbReference>
<feature type="region of interest" description="Disordered" evidence="5">
    <location>
        <begin position="265"/>
        <end position="286"/>
    </location>
</feature>
<dbReference type="PANTHER" id="PTHR31945">
    <property type="entry name" value="TRANSCRIPTION FACTOR SCREAM2-RELATED"/>
    <property type="match status" value="1"/>
</dbReference>
<dbReference type="GO" id="GO:0043565">
    <property type="term" value="F:sequence-specific DNA binding"/>
    <property type="evidence" value="ECO:0007669"/>
    <property type="project" value="TreeGrafter"/>
</dbReference>
<evidence type="ECO:0000313" key="8">
    <source>
        <dbReference type="Proteomes" id="UP000825935"/>
    </source>
</evidence>
<feature type="region of interest" description="Disordered" evidence="5">
    <location>
        <begin position="1"/>
        <end position="22"/>
    </location>
</feature>
<evidence type="ECO:0000256" key="5">
    <source>
        <dbReference type="SAM" id="MobiDB-lite"/>
    </source>
</evidence>
<dbReference type="OrthoDB" id="675169at2759"/>
<dbReference type="Pfam" id="PF00010">
    <property type="entry name" value="HLH"/>
    <property type="match status" value="1"/>
</dbReference>
<sequence length="432" mass="48841">MDEEASWANINYKQPSNFSDPNASSMISNSSIASHLMVDGNEYVDLLSDFQRIKNPIHQHCTPENLNNIKMQAMNVQSMRDFMVMGSTNCDNVSLPADMALTADNLQQQYTAITEGRTDNDHANMDHRLSVGSLFLPNPYANSYSLMGEDAIATPSIGATCARGISNQLYSSPATDMMISVSTEQRIPHRTQLQRESHILAERQRREEMNDKFTILRSMIPKLTKKDKASIVTDTINYIKELEREVSFLQGRRKKVPRRTHNHLGIIQPYPSKGSSKGTTLLDTPSSERIKNNDEILEDHLKSREYMYNKDENDEGSYLLSISGDPFNRHQGFCGKDMRRISIGQVEIESFENQAIIKVLSQRVKGLVLRLHLALEECKVDVIQSNVTTIGNNMVHYFTIGLHPGISKTLDELKATLQVTMMKNVQEDDDLP</sequence>
<dbReference type="InterPro" id="IPR011598">
    <property type="entry name" value="bHLH_dom"/>
</dbReference>
<dbReference type="GO" id="GO:0003700">
    <property type="term" value="F:DNA-binding transcription factor activity"/>
    <property type="evidence" value="ECO:0007669"/>
    <property type="project" value="TreeGrafter"/>
</dbReference>
<dbReference type="Gene3D" id="4.10.280.10">
    <property type="entry name" value="Helix-loop-helix DNA-binding domain"/>
    <property type="match status" value="1"/>
</dbReference>
<dbReference type="CDD" id="cd11393">
    <property type="entry name" value="bHLH_AtbHLH_like"/>
    <property type="match status" value="1"/>
</dbReference>
<keyword evidence="4" id="KW-0539">Nucleus</keyword>
<dbReference type="AlphaFoldDB" id="A0A8T2S2H6"/>
<gene>
    <name evidence="7" type="ORF">KP509_22G007300</name>
</gene>
<dbReference type="PROSITE" id="PS50888">
    <property type="entry name" value="BHLH"/>
    <property type="match status" value="1"/>
</dbReference>